<feature type="non-terminal residue" evidence="1">
    <location>
        <position position="64"/>
    </location>
</feature>
<gene>
    <name evidence="1" type="ORF">METZ01_LOCUS417524</name>
</gene>
<dbReference type="EMBL" id="UINC01164037">
    <property type="protein sequence ID" value="SVD64670.1"/>
    <property type="molecule type" value="Genomic_DNA"/>
</dbReference>
<protein>
    <submittedName>
        <fullName evidence="1">Uncharacterized protein</fullName>
    </submittedName>
</protein>
<sequence>YHGSSPAPRPMDLTRYSFRANRSIVAARFGSAWEFQWPRRSGKRFSAGPSVAVWRCRLVRKRSL</sequence>
<accession>A0A382X1E9</accession>
<feature type="non-terminal residue" evidence="1">
    <location>
        <position position="1"/>
    </location>
</feature>
<reference evidence="1" key="1">
    <citation type="submission" date="2018-05" db="EMBL/GenBank/DDBJ databases">
        <authorList>
            <person name="Lanie J.A."/>
            <person name="Ng W.-L."/>
            <person name="Kazmierczak K.M."/>
            <person name="Andrzejewski T.M."/>
            <person name="Davidsen T.M."/>
            <person name="Wayne K.J."/>
            <person name="Tettelin H."/>
            <person name="Glass J.I."/>
            <person name="Rusch D."/>
            <person name="Podicherti R."/>
            <person name="Tsui H.-C.T."/>
            <person name="Winkler M.E."/>
        </authorList>
    </citation>
    <scope>NUCLEOTIDE SEQUENCE</scope>
</reference>
<evidence type="ECO:0000313" key="1">
    <source>
        <dbReference type="EMBL" id="SVD64670.1"/>
    </source>
</evidence>
<dbReference type="AlphaFoldDB" id="A0A382X1E9"/>
<proteinExistence type="predicted"/>
<name>A0A382X1E9_9ZZZZ</name>
<organism evidence="1">
    <name type="scientific">marine metagenome</name>
    <dbReference type="NCBI Taxonomy" id="408172"/>
    <lineage>
        <taxon>unclassified sequences</taxon>
        <taxon>metagenomes</taxon>
        <taxon>ecological metagenomes</taxon>
    </lineage>
</organism>